<evidence type="ECO:0000313" key="1">
    <source>
        <dbReference type="EMBL" id="MPM90462.1"/>
    </source>
</evidence>
<gene>
    <name evidence="1" type="ORF">SDC9_137583</name>
</gene>
<dbReference type="EMBL" id="VSSQ01037701">
    <property type="protein sequence ID" value="MPM90462.1"/>
    <property type="molecule type" value="Genomic_DNA"/>
</dbReference>
<name>A0A645DPR5_9ZZZZ</name>
<proteinExistence type="predicted"/>
<sequence length="151" mass="15830">MARLRTSSATTANPLPAVPARAASTAAFSAKMLVWNAMSSIVLMILPISREEELISAIACNISCMRPLLLCICVPVSAAFCRASRALDAVRDTWSEISLMVAASSSTDAACSVAPSLRACAPTDTCSAPTETWSAARLICDSVSLSRARSF</sequence>
<accession>A0A645DPR5</accession>
<dbReference type="AlphaFoldDB" id="A0A645DPR5"/>
<organism evidence="1">
    <name type="scientific">bioreactor metagenome</name>
    <dbReference type="NCBI Taxonomy" id="1076179"/>
    <lineage>
        <taxon>unclassified sequences</taxon>
        <taxon>metagenomes</taxon>
        <taxon>ecological metagenomes</taxon>
    </lineage>
</organism>
<reference evidence="1" key="1">
    <citation type="submission" date="2019-08" db="EMBL/GenBank/DDBJ databases">
        <authorList>
            <person name="Kucharzyk K."/>
            <person name="Murdoch R.W."/>
            <person name="Higgins S."/>
            <person name="Loffler F."/>
        </authorList>
    </citation>
    <scope>NUCLEOTIDE SEQUENCE</scope>
</reference>
<comment type="caution">
    <text evidence="1">The sequence shown here is derived from an EMBL/GenBank/DDBJ whole genome shotgun (WGS) entry which is preliminary data.</text>
</comment>
<protein>
    <submittedName>
        <fullName evidence="1">Uncharacterized protein</fullName>
    </submittedName>
</protein>